<keyword evidence="1" id="KW-0378">Hydrolase</keyword>
<dbReference type="InterPro" id="IPR043741">
    <property type="entry name" value="DUF5686"/>
</dbReference>
<proteinExistence type="predicted"/>
<evidence type="ECO:0000313" key="1">
    <source>
        <dbReference type="EMBL" id="TDE13246.1"/>
    </source>
</evidence>
<name>A0A4R5DGW0_9BACT</name>
<comment type="caution">
    <text evidence="1">The sequence shown here is derived from an EMBL/GenBank/DDBJ whole genome shotgun (WGS) entry which is preliminary data.</text>
</comment>
<dbReference type="GO" id="GO:0004180">
    <property type="term" value="F:carboxypeptidase activity"/>
    <property type="evidence" value="ECO:0007669"/>
    <property type="project" value="UniProtKB-KW"/>
</dbReference>
<reference evidence="1 2" key="1">
    <citation type="submission" date="2019-03" db="EMBL/GenBank/DDBJ databases">
        <title>Dyadobacter AR-3-6 sp. nov., isolated from arctic soil.</title>
        <authorList>
            <person name="Chaudhary D.K."/>
        </authorList>
    </citation>
    <scope>NUCLEOTIDE SEQUENCE [LARGE SCALE GENOMIC DNA]</scope>
    <source>
        <strain evidence="1 2">AR-3-6</strain>
    </source>
</reference>
<dbReference type="Pfam" id="PF18939">
    <property type="entry name" value="DUF5686"/>
    <property type="match status" value="2"/>
</dbReference>
<dbReference type="Pfam" id="PF13715">
    <property type="entry name" value="CarbopepD_reg_2"/>
    <property type="match status" value="1"/>
</dbReference>
<dbReference type="RefSeq" id="WP_131959968.1">
    <property type="nucleotide sequence ID" value="NZ_SMFL01000007.1"/>
</dbReference>
<evidence type="ECO:0000313" key="2">
    <source>
        <dbReference type="Proteomes" id="UP000294850"/>
    </source>
</evidence>
<keyword evidence="1" id="KW-0645">Protease</keyword>
<dbReference type="Proteomes" id="UP000294850">
    <property type="component" value="Unassembled WGS sequence"/>
</dbReference>
<dbReference type="InterPro" id="IPR008969">
    <property type="entry name" value="CarboxyPept-like_regulatory"/>
</dbReference>
<dbReference type="OrthoDB" id="983143at2"/>
<sequence length="841" mass="95653">MTRTRKITYGVFLYLVFSVIFCHKTLAQVIKLQGEVIEKTSKSAIPFATLYFLHAKTGVVCDENGKFLLPIPSSNDSLQISAMGFKAQTILITGSRTDLQVELEENTGELAEAQVIGYKDPGKALIKKVIAHKLVNDPDRLRSFERNEYLKTEIDLLNLKQTSGKGTLQLAARIYNQIAADSTGGYTLPVYFTEQLSSLYHTKAGDTNVRTLLSKKTMNLSMDQLGPKFDKFYIVPGIYDGIIPILKTSFIGPVSDIGLGFYHFEILDTLAGPVHRTLQVSFTPKSSNENTFYGQLWIEEDTYAITKVSMQTSENVNLNFIRSFKVEQQYQQIQHPDNDLTEEKKNKAGSTPDSVWVLSANNTSIRFHNGLQLFGLPIGEDTTGKQVVLNNNSVFSGYKLNIGQPTMLGVSQGEGLLTEDQRLTPLSSREQAIYTAVDSLRNNKDFNRGIKLTTLIATGYWDFANRLRVGPLSSLVSGNFVEGTRIRLGVWTLEGFNKQWNLNGYLAYGFRDNRWKMGVGIKYLPSRAPYSKTEFILRQDYDMITENDDEMDMDNIFTLGLRKNIPAYQVFTRQLKVQQEYDLNHNWSAKFFLNYKDMNPTFPLNYHPEGLADMSPLLHTISTSEAGINLRYAHNERTTIFNYDKIRIYTRFPVINFHYVKGFEMLPGNHFDYDKINVGLMQEFNMPIKGSFYYNLNFGKVFGTLPYLLLNVPRGNPYYVSSKYAFNNMRPYEFVADRYASLMMRYSMGGLILDHVPLLQKFHVRERLIGNLYWGDMNAANKELNKINPVQTTGKTPYAEAGFGFENIFNVLTIDAVWRLNHNGQNIGGRFGIFTGVKIAF</sequence>
<dbReference type="AlphaFoldDB" id="A0A4R5DGW0"/>
<organism evidence="1 2">
    <name type="scientific">Dyadobacter psychrotolerans</name>
    <dbReference type="NCBI Taxonomy" id="2541721"/>
    <lineage>
        <taxon>Bacteria</taxon>
        <taxon>Pseudomonadati</taxon>
        <taxon>Bacteroidota</taxon>
        <taxon>Cytophagia</taxon>
        <taxon>Cytophagales</taxon>
        <taxon>Spirosomataceae</taxon>
        <taxon>Dyadobacter</taxon>
    </lineage>
</organism>
<dbReference type="SUPFAM" id="SSF49464">
    <property type="entry name" value="Carboxypeptidase regulatory domain-like"/>
    <property type="match status" value="1"/>
</dbReference>
<accession>A0A4R5DGW0</accession>
<keyword evidence="1" id="KW-0121">Carboxypeptidase</keyword>
<protein>
    <submittedName>
        <fullName evidence="1">Carboxypeptidase-like regulatory domain-containing protein</fullName>
    </submittedName>
</protein>
<keyword evidence="2" id="KW-1185">Reference proteome</keyword>
<dbReference type="EMBL" id="SMFL01000007">
    <property type="protein sequence ID" value="TDE13246.1"/>
    <property type="molecule type" value="Genomic_DNA"/>
</dbReference>
<gene>
    <name evidence="1" type="ORF">E0F88_19540</name>
</gene>